<feature type="region of interest" description="Disordered" evidence="1">
    <location>
        <begin position="636"/>
        <end position="670"/>
    </location>
</feature>
<dbReference type="Proteomes" id="UP000814176">
    <property type="component" value="Unassembled WGS sequence"/>
</dbReference>
<comment type="caution">
    <text evidence="2">The sequence shown here is derived from an EMBL/GenBank/DDBJ whole genome shotgun (WGS) entry which is preliminary data.</text>
</comment>
<dbReference type="GeneID" id="72008757"/>
<feature type="compositionally biased region" description="Low complexity" evidence="1">
    <location>
        <begin position="1"/>
        <end position="26"/>
    </location>
</feature>
<keyword evidence="3" id="KW-1185">Reference proteome</keyword>
<dbReference type="EMBL" id="JADCUA010000030">
    <property type="protein sequence ID" value="KAH9830662.1"/>
    <property type="molecule type" value="Genomic_DNA"/>
</dbReference>
<dbReference type="RefSeq" id="XP_047773957.1">
    <property type="nucleotide sequence ID" value="XM_047928025.1"/>
</dbReference>
<gene>
    <name evidence="2" type="ORF">C8Q71DRAFT_862410</name>
</gene>
<evidence type="ECO:0000313" key="2">
    <source>
        <dbReference type="EMBL" id="KAH9830662.1"/>
    </source>
</evidence>
<reference evidence="2 3" key="1">
    <citation type="journal article" date="2021" name="Environ. Microbiol.">
        <title>Gene family expansions and transcriptome signatures uncover fungal adaptations to wood decay.</title>
        <authorList>
            <person name="Hage H."/>
            <person name="Miyauchi S."/>
            <person name="Viragh M."/>
            <person name="Drula E."/>
            <person name="Min B."/>
            <person name="Chaduli D."/>
            <person name="Navarro D."/>
            <person name="Favel A."/>
            <person name="Norest M."/>
            <person name="Lesage-Meessen L."/>
            <person name="Balint B."/>
            <person name="Merenyi Z."/>
            <person name="de Eugenio L."/>
            <person name="Morin E."/>
            <person name="Martinez A.T."/>
            <person name="Baldrian P."/>
            <person name="Stursova M."/>
            <person name="Martinez M.J."/>
            <person name="Novotny C."/>
            <person name="Magnuson J.K."/>
            <person name="Spatafora J.W."/>
            <person name="Maurice S."/>
            <person name="Pangilinan J."/>
            <person name="Andreopoulos W."/>
            <person name="LaButti K."/>
            <person name="Hundley H."/>
            <person name="Na H."/>
            <person name="Kuo A."/>
            <person name="Barry K."/>
            <person name="Lipzen A."/>
            <person name="Henrissat B."/>
            <person name="Riley R."/>
            <person name="Ahrendt S."/>
            <person name="Nagy L.G."/>
            <person name="Grigoriev I.V."/>
            <person name="Martin F."/>
            <person name="Rosso M.N."/>
        </authorList>
    </citation>
    <scope>NUCLEOTIDE SEQUENCE [LARGE SCALE GENOMIC DNA]</scope>
    <source>
        <strain evidence="2 3">CIRM-BRFM 1785</strain>
    </source>
</reference>
<proteinExistence type="predicted"/>
<name>A0ABQ8K1W5_9APHY</name>
<evidence type="ECO:0000313" key="3">
    <source>
        <dbReference type="Proteomes" id="UP000814176"/>
    </source>
</evidence>
<feature type="region of interest" description="Disordered" evidence="1">
    <location>
        <begin position="279"/>
        <end position="310"/>
    </location>
</feature>
<feature type="compositionally biased region" description="Low complexity" evidence="1">
    <location>
        <begin position="290"/>
        <end position="299"/>
    </location>
</feature>
<feature type="region of interest" description="Disordered" evidence="1">
    <location>
        <begin position="1"/>
        <end position="42"/>
    </location>
</feature>
<evidence type="ECO:0000256" key="1">
    <source>
        <dbReference type="SAM" id="MobiDB-lite"/>
    </source>
</evidence>
<organism evidence="2 3">
    <name type="scientific">Rhodofomes roseus</name>
    <dbReference type="NCBI Taxonomy" id="34475"/>
    <lineage>
        <taxon>Eukaryota</taxon>
        <taxon>Fungi</taxon>
        <taxon>Dikarya</taxon>
        <taxon>Basidiomycota</taxon>
        <taxon>Agaricomycotina</taxon>
        <taxon>Agaricomycetes</taxon>
        <taxon>Polyporales</taxon>
        <taxon>Rhodofomes</taxon>
    </lineage>
</organism>
<accession>A0ABQ8K1W5</accession>
<protein>
    <submittedName>
        <fullName evidence="2">Uncharacterized protein</fullName>
    </submittedName>
</protein>
<feature type="compositionally biased region" description="Basic and acidic residues" evidence="1">
    <location>
        <begin position="29"/>
        <end position="42"/>
    </location>
</feature>
<sequence length="677" mass="76157">MSTTPSRLALQSPLSRSPSPQASPLLDVEPFRDNEVDSRDGGAQRFSQLQLNSCGDHNCKPAENGPKQIFCPRSKIVQPTNAQPGVYTTVCVKHPQPTSRTIAQAAPKKAESPPYKPTPIFPKELFPDVVHKVFGEDLDIVLLHFQRYYSKTVKDFSLSDWQELCQFLDEEFTFSYLEWEYCTDTQVLMVVSLSHNHQEMVSIRNAHIEDALDIIHPVPRVLKRIMAPKVVFGGDTTQLYSDAKSHNVLTQKVPDVLTTLRTKLTDDLVSLDEIMFSQPDYTPEPRPRKATAAATAAQADGSGTMNVKRPTSKGGFTKTLIYIKDRATAMREGRTTPLEKLCSVNVIALRETFESSLAKPYRSPAGKSKESAQYRNASLCKGENMELNDAMFRRMQTDHQLDKHSFDYSKHLIQGAGPWVCKAEGHSYIWHGAMRAYWVHVNIADDDQVQNFTELVERKADMVEYLEAGLGIALLNEYEGADQERRDVFLGNVARDYQRQLDCLSETFQDLFFEKAIEEVARLPSQEDLDVLHAHIEDSDVAKPISHSDTQEGAWEEMEQYWKAICGRAAQPIDLRINMHKMLQRMVKTLQTSSKSTAQWRIEKHIGEVQEAVVQAARPSARPRSPFEDQFARARQALKRKRGTSNAAADDERRAGPSAGPSAGPHAVDGDCVIRVV</sequence>